<keyword evidence="2" id="KW-0238">DNA-binding</keyword>
<keyword evidence="1" id="KW-0805">Transcription regulation</keyword>
<evidence type="ECO:0000259" key="4">
    <source>
        <dbReference type="PROSITE" id="PS50949"/>
    </source>
</evidence>
<dbReference type="InterPro" id="IPR011711">
    <property type="entry name" value="GntR_C"/>
</dbReference>
<proteinExistence type="predicted"/>
<dbReference type="PANTHER" id="PTHR43537:SF6">
    <property type="entry name" value="HTH-TYPE TRANSCRIPTIONAL REPRESSOR RSPR"/>
    <property type="match status" value="1"/>
</dbReference>
<keyword evidence="3" id="KW-0804">Transcription</keyword>
<dbReference type="SUPFAM" id="SSF46785">
    <property type="entry name" value="Winged helix' DNA-binding domain"/>
    <property type="match status" value="1"/>
</dbReference>
<evidence type="ECO:0000256" key="2">
    <source>
        <dbReference type="ARBA" id="ARBA00023125"/>
    </source>
</evidence>
<evidence type="ECO:0000313" key="6">
    <source>
        <dbReference type="Proteomes" id="UP001179830"/>
    </source>
</evidence>
<dbReference type="Proteomes" id="UP001179830">
    <property type="component" value="Chromosome"/>
</dbReference>
<accession>A0ABY8LQN8</accession>
<reference evidence="5" key="1">
    <citation type="submission" date="2023-04" db="EMBL/GenBank/DDBJ databases">
        <title>Complete genome sequence of Halomonas alkaliantarctica MSP3 isolated from marine sediment, Jeju Island.</title>
        <authorList>
            <person name="Park S.-J."/>
        </authorList>
    </citation>
    <scope>NUCLEOTIDE SEQUENCE</scope>
    <source>
        <strain evidence="5">MSP3</strain>
    </source>
</reference>
<dbReference type="SUPFAM" id="SSF48008">
    <property type="entry name" value="GntR ligand-binding domain-like"/>
    <property type="match status" value="1"/>
</dbReference>
<dbReference type="EMBL" id="CP122961">
    <property type="protein sequence ID" value="WGI26731.1"/>
    <property type="molecule type" value="Genomic_DNA"/>
</dbReference>
<dbReference type="RefSeq" id="WP_280106341.1">
    <property type="nucleotide sequence ID" value="NZ_CP122961.1"/>
</dbReference>
<dbReference type="SMART" id="SM00895">
    <property type="entry name" value="FCD"/>
    <property type="match status" value="1"/>
</dbReference>
<dbReference type="InterPro" id="IPR000524">
    <property type="entry name" value="Tscrpt_reg_HTH_GntR"/>
</dbReference>
<sequence length="257" mass="29089">MHTTLQTLWQETHDGESVRQRLFHVLRQSIIQMVLAPGQALSEKELADTFSVSRQPVREAFIRLSEAGLVEVKPQRGTYVVKISQQAVLEARFVREAVEVAVVRLAADKGLDPAVLTDLHDLLARQGRCIEPNDNDRFYRLDEAFHRTLSLGVEQHAAWKVIEEVRAQLDRVRYLSVPHSTPLERLVSQHASIVAAIEARDTQQAEEAMSLHLREILVSMPDLVRRFPAMFEGKAVFEGQTTFEEPENPALGKEALQ</sequence>
<dbReference type="Gene3D" id="1.20.120.530">
    <property type="entry name" value="GntR ligand-binding domain-like"/>
    <property type="match status" value="1"/>
</dbReference>
<evidence type="ECO:0000313" key="5">
    <source>
        <dbReference type="EMBL" id="WGI26731.1"/>
    </source>
</evidence>
<feature type="domain" description="HTH gntR-type" evidence="4">
    <location>
        <begin position="16"/>
        <end position="83"/>
    </location>
</feature>
<dbReference type="InterPro" id="IPR036388">
    <property type="entry name" value="WH-like_DNA-bd_sf"/>
</dbReference>
<dbReference type="InterPro" id="IPR008920">
    <property type="entry name" value="TF_FadR/GntR_C"/>
</dbReference>
<dbReference type="PRINTS" id="PR00035">
    <property type="entry name" value="HTHGNTR"/>
</dbReference>
<keyword evidence="6" id="KW-1185">Reference proteome</keyword>
<gene>
    <name evidence="5" type="ORF">QEN58_06630</name>
</gene>
<dbReference type="CDD" id="cd07377">
    <property type="entry name" value="WHTH_GntR"/>
    <property type="match status" value="1"/>
</dbReference>
<protein>
    <submittedName>
        <fullName evidence="5">GntR family transcriptional regulator</fullName>
    </submittedName>
</protein>
<dbReference type="InterPro" id="IPR036390">
    <property type="entry name" value="WH_DNA-bd_sf"/>
</dbReference>
<dbReference type="Gene3D" id="1.10.10.10">
    <property type="entry name" value="Winged helix-like DNA-binding domain superfamily/Winged helix DNA-binding domain"/>
    <property type="match status" value="1"/>
</dbReference>
<organism evidence="5 6">
    <name type="scientific">Halomonas alkaliantarctica</name>
    <dbReference type="NCBI Taxonomy" id="232346"/>
    <lineage>
        <taxon>Bacteria</taxon>
        <taxon>Pseudomonadati</taxon>
        <taxon>Pseudomonadota</taxon>
        <taxon>Gammaproteobacteria</taxon>
        <taxon>Oceanospirillales</taxon>
        <taxon>Halomonadaceae</taxon>
        <taxon>Halomonas</taxon>
    </lineage>
</organism>
<evidence type="ECO:0000256" key="3">
    <source>
        <dbReference type="ARBA" id="ARBA00023163"/>
    </source>
</evidence>
<dbReference type="SMART" id="SM00345">
    <property type="entry name" value="HTH_GNTR"/>
    <property type="match status" value="1"/>
</dbReference>
<name>A0ABY8LQN8_9GAMM</name>
<evidence type="ECO:0000256" key="1">
    <source>
        <dbReference type="ARBA" id="ARBA00023015"/>
    </source>
</evidence>
<dbReference type="PANTHER" id="PTHR43537">
    <property type="entry name" value="TRANSCRIPTIONAL REGULATOR, GNTR FAMILY"/>
    <property type="match status" value="1"/>
</dbReference>
<dbReference type="PROSITE" id="PS50949">
    <property type="entry name" value="HTH_GNTR"/>
    <property type="match status" value="1"/>
</dbReference>
<dbReference type="Pfam" id="PF07729">
    <property type="entry name" value="FCD"/>
    <property type="match status" value="1"/>
</dbReference>
<dbReference type="Pfam" id="PF00392">
    <property type="entry name" value="GntR"/>
    <property type="match status" value="1"/>
</dbReference>